<comment type="caution">
    <text evidence="1">The sequence shown here is derived from an EMBL/GenBank/DDBJ whole genome shotgun (WGS) entry which is preliminary data.</text>
</comment>
<keyword evidence="2" id="KW-1185">Reference proteome</keyword>
<sequence>MIYWTARGIRDKQHELIDYLARYQIPLTVINYLIKPQSYHVFHADWEDRQRGGVLVLVHYSNKCYAAKRPQFTTIEAIGAELKIGTQHIAVYAILSARPHFNSCRHG</sequence>
<reference evidence="1 2" key="1">
    <citation type="submission" date="2023-02" db="EMBL/GenBank/DDBJ databases">
        <title>LHISI_Scaffold_Assembly.</title>
        <authorList>
            <person name="Stuart O.P."/>
            <person name="Cleave R."/>
            <person name="Magrath M.J.L."/>
            <person name="Mikheyev A.S."/>
        </authorList>
    </citation>
    <scope>NUCLEOTIDE SEQUENCE [LARGE SCALE GENOMIC DNA]</scope>
    <source>
        <strain evidence="1">Daus_M_001</strain>
        <tissue evidence="1">Leg muscle</tissue>
    </source>
</reference>
<dbReference type="SUPFAM" id="SSF56219">
    <property type="entry name" value="DNase I-like"/>
    <property type="match status" value="1"/>
</dbReference>
<dbReference type="Gene3D" id="3.60.10.10">
    <property type="entry name" value="Endonuclease/exonuclease/phosphatase"/>
    <property type="match status" value="1"/>
</dbReference>
<dbReference type="InterPro" id="IPR036691">
    <property type="entry name" value="Endo/exonu/phosph_ase_sf"/>
</dbReference>
<dbReference type="EMBL" id="JARBHB010000007">
    <property type="protein sequence ID" value="KAJ8879252.1"/>
    <property type="molecule type" value="Genomic_DNA"/>
</dbReference>
<gene>
    <name evidence="1" type="ORF">PR048_019858</name>
</gene>
<name>A0ABQ9H4S2_9NEOP</name>
<organism evidence="1 2">
    <name type="scientific">Dryococelus australis</name>
    <dbReference type="NCBI Taxonomy" id="614101"/>
    <lineage>
        <taxon>Eukaryota</taxon>
        <taxon>Metazoa</taxon>
        <taxon>Ecdysozoa</taxon>
        <taxon>Arthropoda</taxon>
        <taxon>Hexapoda</taxon>
        <taxon>Insecta</taxon>
        <taxon>Pterygota</taxon>
        <taxon>Neoptera</taxon>
        <taxon>Polyneoptera</taxon>
        <taxon>Phasmatodea</taxon>
        <taxon>Verophasmatodea</taxon>
        <taxon>Anareolatae</taxon>
        <taxon>Phasmatidae</taxon>
        <taxon>Eurycanthinae</taxon>
        <taxon>Dryococelus</taxon>
    </lineage>
</organism>
<protein>
    <submittedName>
        <fullName evidence="1">Uncharacterized protein</fullName>
    </submittedName>
</protein>
<evidence type="ECO:0000313" key="2">
    <source>
        <dbReference type="Proteomes" id="UP001159363"/>
    </source>
</evidence>
<dbReference type="Proteomes" id="UP001159363">
    <property type="component" value="Chromosome 6"/>
</dbReference>
<accession>A0ABQ9H4S2</accession>
<proteinExistence type="predicted"/>
<evidence type="ECO:0000313" key="1">
    <source>
        <dbReference type="EMBL" id="KAJ8879252.1"/>
    </source>
</evidence>